<accession>A0A3R6BGX3</accession>
<evidence type="ECO:0000256" key="4">
    <source>
        <dbReference type="ARBA" id="ARBA00023163"/>
    </source>
</evidence>
<dbReference type="FunFam" id="3.40.50.300:FF:000006">
    <property type="entry name" value="DNA-binding transcriptional regulator NtrC"/>
    <property type="match status" value="1"/>
</dbReference>
<dbReference type="EMBL" id="QSII01000055">
    <property type="protein sequence ID" value="RHC77895.1"/>
    <property type="molecule type" value="Genomic_DNA"/>
</dbReference>
<dbReference type="InterPro" id="IPR009057">
    <property type="entry name" value="Homeodomain-like_sf"/>
</dbReference>
<organism evidence="8 9">
    <name type="scientific">Parabacteroides merdae</name>
    <dbReference type="NCBI Taxonomy" id="46503"/>
    <lineage>
        <taxon>Bacteria</taxon>
        <taxon>Pseudomonadati</taxon>
        <taxon>Bacteroidota</taxon>
        <taxon>Bacteroidia</taxon>
        <taxon>Bacteroidales</taxon>
        <taxon>Tannerellaceae</taxon>
        <taxon>Parabacteroides</taxon>
    </lineage>
</organism>
<evidence type="ECO:0000256" key="1">
    <source>
        <dbReference type="ARBA" id="ARBA00022741"/>
    </source>
</evidence>
<evidence type="ECO:0000313" key="8">
    <source>
        <dbReference type="EMBL" id="RHC77895.1"/>
    </source>
</evidence>
<keyword evidence="1" id="KW-0547">Nucleotide-binding</keyword>
<feature type="modified residue" description="4-aspartylphosphate" evidence="5">
    <location>
        <position position="52"/>
    </location>
</feature>
<evidence type="ECO:0000259" key="6">
    <source>
        <dbReference type="PROSITE" id="PS50045"/>
    </source>
</evidence>
<name>A0A3R6BGX3_9BACT</name>
<dbReference type="Proteomes" id="UP000286260">
    <property type="component" value="Unassembled WGS sequence"/>
</dbReference>
<evidence type="ECO:0000256" key="5">
    <source>
        <dbReference type="PROSITE-ProRule" id="PRU00169"/>
    </source>
</evidence>
<dbReference type="InterPro" id="IPR011006">
    <property type="entry name" value="CheY-like_superfamily"/>
</dbReference>
<keyword evidence="2" id="KW-0067">ATP-binding</keyword>
<dbReference type="InterPro" id="IPR003593">
    <property type="entry name" value="AAA+_ATPase"/>
</dbReference>
<dbReference type="PANTHER" id="PTHR32071">
    <property type="entry name" value="TRANSCRIPTIONAL REGULATORY PROTEIN"/>
    <property type="match status" value="1"/>
</dbReference>
<dbReference type="InterPro" id="IPR025944">
    <property type="entry name" value="Sigma_54_int_dom_CS"/>
</dbReference>
<proteinExistence type="predicted"/>
<keyword evidence="4" id="KW-0804">Transcription</keyword>
<dbReference type="GO" id="GO:0006355">
    <property type="term" value="P:regulation of DNA-templated transcription"/>
    <property type="evidence" value="ECO:0007669"/>
    <property type="project" value="InterPro"/>
</dbReference>
<dbReference type="PROSITE" id="PS00688">
    <property type="entry name" value="SIGMA54_INTERACT_3"/>
    <property type="match status" value="1"/>
</dbReference>
<dbReference type="GO" id="GO:0000160">
    <property type="term" value="P:phosphorelay signal transduction system"/>
    <property type="evidence" value="ECO:0007669"/>
    <property type="project" value="InterPro"/>
</dbReference>
<dbReference type="SUPFAM" id="SSF46689">
    <property type="entry name" value="Homeodomain-like"/>
    <property type="match status" value="1"/>
</dbReference>
<dbReference type="SUPFAM" id="SSF52540">
    <property type="entry name" value="P-loop containing nucleoside triphosphate hydrolases"/>
    <property type="match status" value="1"/>
</dbReference>
<evidence type="ECO:0000313" key="9">
    <source>
        <dbReference type="Proteomes" id="UP000286260"/>
    </source>
</evidence>
<evidence type="ECO:0000256" key="2">
    <source>
        <dbReference type="ARBA" id="ARBA00022840"/>
    </source>
</evidence>
<dbReference type="GO" id="GO:0043565">
    <property type="term" value="F:sequence-specific DNA binding"/>
    <property type="evidence" value="ECO:0007669"/>
    <property type="project" value="InterPro"/>
</dbReference>
<dbReference type="SMART" id="SM00448">
    <property type="entry name" value="REC"/>
    <property type="match status" value="1"/>
</dbReference>
<dbReference type="Gene3D" id="1.10.10.60">
    <property type="entry name" value="Homeodomain-like"/>
    <property type="match status" value="1"/>
</dbReference>
<dbReference type="PROSITE" id="PS50045">
    <property type="entry name" value="SIGMA54_INTERACT_4"/>
    <property type="match status" value="1"/>
</dbReference>
<comment type="caution">
    <text evidence="8">The sequence shown here is derived from an EMBL/GenBank/DDBJ whole genome shotgun (WGS) entry which is preliminary data.</text>
</comment>
<dbReference type="Pfam" id="PF02954">
    <property type="entry name" value="HTH_8"/>
    <property type="match status" value="1"/>
</dbReference>
<dbReference type="Gene3D" id="1.10.8.60">
    <property type="match status" value="1"/>
</dbReference>
<dbReference type="PROSITE" id="PS50110">
    <property type="entry name" value="RESPONSE_REGULATORY"/>
    <property type="match status" value="1"/>
</dbReference>
<dbReference type="Gene3D" id="3.40.50.300">
    <property type="entry name" value="P-loop containing nucleotide triphosphate hydrolases"/>
    <property type="match status" value="1"/>
</dbReference>
<feature type="domain" description="Sigma-54 factor interaction" evidence="6">
    <location>
        <begin position="128"/>
        <end position="357"/>
    </location>
</feature>
<reference evidence="8 9" key="1">
    <citation type="submission" date="2018-08" db="EMBL/GenBank/DDBJ databases">
        <title>A genome reference for cultivated species of the human gut microbiota.</title>
        <authorList>
            <person name="Zou Y."/>
            <person name="Xue W."/>
            <person name="Luo G."/>
        </authorList>
    </citation>
    <scope>NUCLEOTIDE SEQUENCE [LARGE SCALE GENOMIC DNA]</scope>
    <source>
        <strain evidence="8 9">AM34-17</strain>
    </source>
</reference>
<dbReference type="Pfam" id="PF00072">
    <property type="entry name" value="Response_reg"/>
    <property type="match status" value="1"/>
</dbReference>
<dbReference type="Gene3D" id="3.40.50.2300">
    <property type="match status" value="1"/>
</dbReference>
<dbReference type="PRINTS" id="PR01590">
    <property type="entry name" value="HTHFIS"/>
</dbReference>
<keyword evidence="5" id="KW-0597">Phosphoprotein</keyword>
<keyword evidence="3" id="KW-0805">Transcription regulation</keyword>
<gene>
    <name evidence="8" type="ORF">DW828_19985</name>
</gene>
<dbReference type="InterPro" id="IPR058031">
    <property type="entry name" value="AAA_lid_NorR"/>
</dbReference>
<evidence type="ECO:0000259" key="7">
    <source>
        <dbReference type="PROSITE" id="PS50110"/>
    </source>
</evidence>
<dbReference type="CDD" id="cd00009">
    <property type="entry name" value="AAA"/>
    <property type="match status" value="1"/>
</dbReference>
<dbReference type="SMART" id="SM00382">
    <property type="entry name" value="AAA"/>
    <property type="match status" value="1"/>
</dbReference>
<dbReference type="SUPFAM" id="SSF52172">
    <property type="entry name" value="CheY-like"/>
    <property type="match status" value="1"/>
</dbReference>
<dbReference type="InterPro" id="IPR002197">
    <property type="entry name" value="HTH_Fis"/>
</dbReference>
<evidence type="ECO:0000256" key="3">
    <source>
        <dbReference type="ARBA" id="ARBA00023015"/>
    </source>
</evidence>
<dbReference type="InterPro" id="IPR001789">
    <property type="entry name" value="Sig_transdc_resp-reg_receiver"/>
</dbReference>
<sequence>MKTILILEDDVIFSRSIGNWLKKKGMATEHATTLSAARKALSAREFDLVLADLRLPDGNSTSLLEWMNERFYATPFLIMTNYGQVENAVEAMQLGAANYLCKPVQPDKLLEAIGKIFSRSRNDGSEFYRGESAKAREMYRLVGLVARSDISVLIRGASGTGKEHIARELHEQSHRRNKPFVPVDCGTITGDLAKSEFFGHRKGTFTGAYGDRCGLFQTADRGTLFLDEIGNLSPETQMLLLRALQERRYKPVGSTREYAFDVRLVAATNENLERAISEGRFREDLFHRLNEFTINVPPLSECGEDILPLAEFFMRHFSEKHRKPIRGFNSLAAVSLQKYPWPGNIRELKNCIQRAVLLSADGWISLEGLNLDLTVGREETASLSEEEKEKRLLLKTLEEAEGNRARTARMLGISRTSLYEKLKKYRII</sequence>
<dbReference type="Pfam" id="PF25601">
    <property type="entry name" value="AAA_lid_14"/>
    <property type="match status" value="1"/>
</dbReference>
<dbReference type="InterPro" id="IPR027417">
    <property type="entry name" value="P-loop_NTPase"/>
</dbReference>
<dbReference type="PANTHER" id="PTHR32071:SF14">
    <property type="entry name" value="TRANSCRIPTIONAL REGULATORY PROTEIN RTCR"/>
    <property type="match status" value="1"/>
</dbReference>
<dbReference type="Pfam" id="PF00158">
    <property type="entry name" value="Sigma54_activat"/>
    <property type="match status" value="1"/>
</dbReference>
<dbReference type="GO" id="GO:0005524">
    <property type="term" value="F:ATP binding"/>
    <property type="evidence" value="ECO:0007669"/>
    <property type="project" value="UniProtKB-KW"/>
</dbReference>
<feature type="domain" description="Response regulatory" evidence="7">
    <location>
        <begin position="3"/>
        <end position="117"/>
    </location>
</feature>
<dbReference type="RefSeq" id="WP_117574221.1">
    <property type="nucleotide sequence ID" value="NZ_CACRUV010000051.1"/>
</dbReference>
<dbReference type="AlphaFoldDB" id="A0A3R6BGX3"/>
<protein>
    <submittedName>
        <fullName evidence="8">Sigma-54-dependent Fis family transcriptional regulator</fullName>
    </submittedName>
</protein>
<dbReference type="InterPro" id="IPR002078">
    <property type="entry name" value="Sigma_54_int"/>
</dbReference>